<evidence type="ECO:0008006" key="3">
    <source>
        <dbReference type="Google" id="ProtNLM"/>
    </source>
</evidence>
<dbReference type="Proteomes" id="UP000285523">
    <property type="component" value="Unassembled WGS sequence"/>
</dbReference>
<accession>A0A418VJT2</accession>
<dbReference type="Gene3D" id="3.30.565.60">
    <property type="match status" value="1"/>
</dbReference>
<comment type="caution">
    <text evidence="1">The sequence shown here is derived from an EMBL/GenBank/DDBJ whole genome shotgun (WGS) entry which is preliminary data.</text>
</comment>
<dbReference type="AlphaFoldDB" id="A0A418VJT2"/>
<reference evidence="1 2" key="1">
    <citation type="submission" date="2018-09" db="EMBL/GenBank/DDBJ databases">
        <title>Draft genome sequence of Rhodopseudomonas palustris 2.1.18.</title>
        <authorList>
            <person name="Robertson S.L."/>
            <person name="Meyer T.E."/>
            <person name="Kyndt J.A."/>
        </authorList>
    </citation>
    <scope>NUCLEOTIDE SEQUENCE [LARGE SCALE GENOMIC DNA]</scope>
    <source>
        <strain evidence="1 2">2.1.18</strain>
    </source>
</reference>
<dbReference type="EMBL" id="QYYD01000005">
    <property type="protein sequence ID" value="RJF76301.1"/>
    <property type="molecule type" value="Genomic_DNA"/>
</dbReference>
<sequence length="587" mass="65198">MLTRYIAAVALSSFGAREGGDGLDISVLEGNLAFGHFLSTAQQIANIEVPHPLGPYLAAGFKPKKGQLTGVTYAALEALLNLRNELGHQLQTINVPKAQSLLNERKPDMQLGDALKGVDGLLMLPLFVVEEQQLVQKVIRARRLLLMGESADPPPDEIEILEGVEDPGAPYIAVNAMLLKLPPILVWELVQKRANTRLLFLDKVGTNASRYKTVEGDEVDGAAERAAEIAALCAGKKRQAERVELRDGRHLAREWGERRRLIEETGARGEGLIPWDQLNPDTINWFVSRLTPKPDGSPTEIICERLLDGRTSINAHERRQLVLLFGTPAAAREELRRDVMDLQVITDPQRRWDDRLLIEYANLFETLRQAIEFLARNLRTTGLSVEGLTSTTGSPDYIAIREGLVNQFIHQDYADQTTCARVIIRPHETVLFNAGHSLVDVARLEDGGSSQARNPLVARAVRLVGFAEIAGSGLRLLHSAWRGAHRPLPQILSNREANNFTLTLDWRPLAEPHDELWHRLGVRLSLSQAEILRLVKLQPDATLEALTEASGMKADAVLADLEYLELQKLLECRGGQYAVAEHLREII</sequence>
<proteinExistence type="predicted"/>
<organism evidence="1 2">
    <name type="scientific">Rhodopseudomonas palustris</name>
    <dbReference type="NCBI Taxonomy" id="1076"/>
    <lineage>
        <taxon>Bacteria</taxon>
        <taxon>Pseudomonadati</taxon>
        <taxon>Pseudomonadota</taxon>
        <taxon>Alphaproteobacteria</taxon>
        <taxon>Hyphomicrobiales</taxon>
        <taxon>Nitrobacteraceae</taxon>
        <taxon>Rhodopseudomonas</taxon>
    </lineage>
</organism>
<protein>
    <recommendedName>
        <fullName evidence="3">ATP-dependent DNA helicase RecG C-terminal domain-containing protein</fullName>
    </recommendedName>
</protein>
<name>A0A418VJT2_RHOPL</name>
<evidence type="ECO:0000313" key="2">
    <source>
        <dbReference type="Proteomes" id="UP000285523"/>
    </source>
</evidence>
<dbReference type="InterPro" id="IPR038475">
    <property type="entry name" value="RecG_C_sf"/>
</dbReference>
<dbReference type="PANTHER" id="PTHR30595">
    <property type="entry name" value="GLPR-RELATED TRANSCRIPTIONAL REPRESSOR"/>
    <property type="match status" value="1"/>
</dbReference>
<evidence type="ECO:0000313" key="1">
    <source>
        <dbReference type="EMBL" id="RJF76301.1"/>
    </source>
</evidence>
<gene>
    <name evidence="1" type="ORF">D4Q52_06715</name>
</gene>
<dbReference type="PANTHER" id="PTHR30595:SF6">
    <property type="entry name" value="SCHLAFEN ALBA-2 DOMAIN-CONTAINING PROTEIN"/>
    <property type="match status" value="1"/>
</dbReference>